<dbReference type="HOGENOM" id="CLU_702714_0_0_1"/>
<name>A7RFG1_NEMVE</name>
<dbReference type="GO" id="GO:0008235">
    <property type="term" value="F:metalloexopeptidase activity"/>
    <property type="evidence" value="ECO:0007669"/>
    <property type="project" value="InterPro"/>
</dbReference>
<keyword evidence="6" id="KW-1185">Reference proteome</keyword>
<dbReference type="EMBL" id="DS469508">
    <property type="protein sequence ID" value="EDO49711.1"/>
    <property type="molecule type" value="Genomic_DNA"/>
</dbReference>
<dbReference type="CDD" id="cd05640">
    <property type="entry name" value="M28_like"/>
    <property type="match status" value="1"/>
</dbReference>
<dbReference type="PANTHER" id="PTHR12147">
    <property type="entry name" value="METALLOPEPTIDASE M28 FAMILY MEMBER"/>
    <property type="match status" value="1"/>
</dbReference>
<dbReference type="InParanoid" id="A7RFG1"/>
<comment type="cofactor">
    <cofactor evidence="1">
        <name>Zn(2+)</name>
        <dbReference type="ChEBI" id="CHEBI:29105"/>
    </cofactor>
</comment>
<dbReference type="PhylomeDB" id="A7RFG1"/>
<protein>
    <recommendedName>
        <fullName evidence="4">Peptidase M28 domain-containing protein</fullName>
    </recommendedName>
</protein>
<keyword evidence="3" id="KW-0732">Signal</keyword>
<evidence type="ECO:0000256" key="1">
    <source>
        <dbReference type="ARBA" id="ARBA00001947"/>
    </source>
</evidence>
<evidence type="ECO:0000313" key="6">
    <source>
        <dbReference type="Proteomes" id="UP000001593"/>
    </source>
</evidence>
<dbReference type="Gene3D" id="3.40.630.10">
    <property type="entry name" value="Zn peptidases"/>
    <property type="match status" value="1"/>
</dbReference>
<dbReference type="AlphaFoldDB" id="A7RFG1"/>
<dbReference type="GO" id="GO:0006508">
    <property type="term" value="P:proteolysis"/>
    <property type="evidence" value="ECO:0000318"/>
    <property type="project" value="GO_Central"/>
</dbReference>
<sequence length="399" mass="44531">MRWITIHCVLIFQVFLFAEGIFQEEELRAYLSHFNATRNNHVDPTAKAVARDYIIQLFVKHGLDTWTEQFPSNQENYPGLNVIGLLPGRYYGTSQDKLVIIASHYDTVSTTNGVDDNGSGMAALLHAIKNYTTTDEDVKCTQNHTLLFVAFDLEEVQDRGSCGNFSCGCARALCGSGYFVSNLTRYLNETGGSIQGAYVMDTVMNYNSTPNSQVLPAGAGHVMPPEQLKRISDNLHRGNFLVAIGRKVPDASLQKAFYDSYKKDDDFRIEDVLLPFTGQTSKLPSLQRYAMEAFFRSDHRQFWDSEPSWPAVFLTDSADYRGFMTVCYHELCDDISHVTPEMITSLGKTADALVGAATLLTERMCEAKKAPSPSTGTRASSTLVMTCLSVLIWFFAHAY</sequence>
<comment type="similarity">
    <text evidence="2">Belongs to the peptidase M28 family. M28B subfamily.</text>
</comment>
<organism evidence="5 6">
    <name type="scientific">Nematostella vectensis</name>
    <name type="common">Starlet sea anemone</name>
    <dbReference type="NCBI Taxonomy" id="45351"/>
    <lineage>
        <taxon>Eukaryota</taxon>
        <taxon>Metazoa</taxon>
        <taxon>Cnidaria</taxon>
        <taxon>Anthozoa</taxon>
        <taxon>Hexacorallia</taxon>
        <taxon>Actiniaria</taxon>
        <taxon>Edwardsiidae</taxon>
        <taxon>Nematostella</taxon>
    </lineage>
</organism>
<dbReference type="InterPro" id="IPR007484">
    <property type="entry name" value="Peptidase_M28"/>
</dbReference>
<evidence type="ECO:0000256" key="3">
    <source>
        <dbReference type="SAM" id="SignalP"/>
    </source>
</evidence>
<dbReference type="SUPFAM" id="SSF53187">
    <property type="entry name" value="Zn-dependent exopeptidases"/>
    <property type="match status" value="1"/>
</dbReference>
<dbReference type="Pfam" id="PF04389">
    <property type="entry name" value="Peptidase_M28"/>
    <property type="match status" value="1"/>
</dbReference>
<evidence type="ECO:0000259" key="4">
    <source>
        <dbReference type="Pfam" id="PF04389"/>
    </source>
</evidence>
<proteinExistence type="inferred from homology"/>
<accession>A7RFG1</accession>
<feature type="domain" description="Peptidase M28" evidence="4">
    <location>
        <begin position="81"/>
        <end position="217"/>
    </location>
</feature>
<gene>
    <name evidence="5" type="ORF">NEMVEDRAFT_v1g236282</name>
</gene>
<feature type="chain" id="PRO_5002714173" description="Peptidase M28 domain-containing protein" evidence="3">
    <location>
        <begin position="21"/>
        <end position="399"/>
    </location>
</feature>
<dbReference type="PANTHER" id="PTHR12147:SF26">
    <property type="entry name" value="PEPTIDASE M28 DOMAIN-CONTAINING PROTEIN"/>
    <property type="match status" value="1"/>
</dbReference>
<dbReference type="eggNOG" id="KOG2194">
    <property type="taxonomic scope" value="Eukaryota"/>
</dbReference>
<evidence type="ECO:0000256" key="2">
    <source>
        <dbReference type="ARBA" id="ARBA00005634"/>
    </source>
</evidence>
<feature type="signal peptide" evidence="3">
    <location>
        <begin position="1"/>
        <end position="20"/>
    </location>
</feature>
<dbReference type="STRING" id="45351.A7RFG1"/>
<dbReference type="OMA" id="KFNATEM"/>
<dbReference type="InterPro" id="IPR045175">
    <property type="entry name" value="M28_fam"/>
</dbReference>
<reference evidence="5 6" key="1">
    <citation type="journal article" date="2007" name="Science">
        <title>Sea anemone genome reveals ancestral eumetazoan gene repertoire and genomic organization.</title>
        <authorList>
            <person name="Putnam N.H."/>
            <person name="Srivastava M."/>
            <person name="Hellsten U."/>
            <person name="Dirks B."/>
            <person name="Chapman J."/>
            <person name="Salamov A."/>
            <person name="Terry A."/>
            <person name="Shapiro H."/>
            <person name="Lindquist E."/>
            <person name="Kapitonov V.V."/>
            <person name="Jurka J."/>
            <person name="Genikhovich G."/>
            <person name="Grigoriev I.V."/>
            <person name="Lucas S.M."/>
            <person name="Steele R.E."/>
            <person name="Finnerty J.R."/>
            <person name="Technau U."/>
            <person name="Martindale M.Q."/>
            <person name="Rokhsar D.S."/>
        </authorList>
    </citation>
    <scope>NUCLEOTIDE SEQUENCE [LARGE SCALE GENOMIC DNA]</scope>
    <source>
        <strain evidence="6">CH2 X CH6</strain>
    </source>
</reference>
<evidence type="ECO:0000313" key="5">
    <source>
        <dbReference type="EMBL" id="EDO49711.1"/>
    </source>
</evidence>
<dbReference type="Proteomes" id="UP000001593">
    <property type="component" value="Unassembled WGS sequence"/>
</dbReference>